<dbReference type="Pfam" id="PF02775">
    <property type="entry name" value="TPP_enzyme_C"/>
    <property type="match status" value="1"/>
</dbReference>
<dbReference type="InterPro" id="IPR012001">
    <property type="entry name" value="Thiamin_PyroP_enz_TPP-bd_dom"/>
</dbReference>
<accession>A0A193G4Y4</accession>
<dbReference type="AlphaFoldDB" id="A0A193G4Y4"/>
<evidence type="ECO:0000256" key="2">
    <source>
        <dbReference type="ARBA" id="ARBA00023052"/>
    </source>
</evidence>
<dbReference type="Gene3D" id="3.40.50.1220">
    <property type="entry name" value="TPP-binding domain"/>
    <property type="match status" value="1"/>
</dbReference>
<dbReference type="GO" id="GO:0050660">
    <property type="term" value="F:flavin adenine dinucleotide binding"/>
    <property type="evidence" value="ECO:0007669"/>
    <property type="project" value="TreeGrafter"/>
</dbReference>
<dbReference type="Pfam" id="PF02776">
    <property type="entry name" value="TPP_enzyme_N"/>
    <property type="match status" value="1"/>
</dbReference>
<dbReference type="GO" id="GO:0030976">
    <property type="term" value="F:thiamine pyrophosphate binding"/>
    <property type="evidence" value="ECO:0007669"/>
    <property type="project" value="InterPro"/>
</dbReference>
<dbReference type="GO" id="GO:0005948">
    <property type="term" value="C:acetolactate synthase complex"/>
    <property type="evidence" value="ECO:0007669"/>
    <property type="project" value="TreeGrafter"/>
</dbReference>
<keyword evidence="2" id="KW-0786">Thiamine pyrophosphate</keyword>
<evidence type="ECO:0000256" key="3">
    <source>
        <dbReference type="SAM" id="MobiDB-lite"/>
    </source>
</evidence>
<dbReference type="CDD" id="cd07035">
    <property type="entry name" value="TPP_PYR_POX_like"/>
    <property type="match status" value="1"/>
</dbReference>
<dbReference type="EMBL" id="CP016171">
    <property type="protein sequence ID" value="ANN74521.1"/>
    <property type="molecule type" value="Genomic_DNA"/>
</dbReference>
<dbReference type="GO" id="GO:0003984">
    <property type="term" value="F:acetolactate synthase activity"/>
    <property type="evidence" value="ECO:0007669"/>
    <property type="project" value="TreeGrafter"/>
</dbReference>
<dbReference type="InterPro" id="IPR000399">
    <property type="entry name" value="TPP-bd_CS"/>
</dbReference>
<dbReference type="CDD" id="cd02002">
    <property type="entry name" value="TPP_BFDC"/>
    <property type="match status" value="1"/>
</dbReference>
<dbReference type="PANTHER" id="PTHR18968:SF164">
    <property type="entry name" value="PYRUVATE DECARBOXYLASE"/>
    <property type="match status" value="1"/>
</dbReference>
<dbReference type="Gene3D" id="3.40.50.970">
    <property type="match status" value="2"/>
</dbReference>
<dbReference type="SUPFAM" id="SSF52467">
    <property type="entry name" value="DHS-like NAD/FAD-binding domain"/>
    <property type="match status" value="1"/>
</dbReference>
<evidence type="ECO:0000313" key="6">
    <source>
        <dbReference type="EMBL" id="ANN69376.1"/>
    </source>
</evidence>
<dbReference type="NCBIfam" id="NF006203">
    <property type="entry name" value="PRK08327.1"/>
    <property type="match status" value="1"/>
</dbReference>
<evidence type="ECO:0000313" key="7">
    <source>
        <dbReference type="EMBL" id="ANN74521.1"/>
    </source>
</evidence>
<proteinExistence type="inferred from homology"/>
<gene>
    <name evidence="6" type="ORF">BAU06_03170</name>
    <name evidence="7" type="ORF">BAU08_03135</name>
</gene>
<feature type="region of interest" description="Disordered" evidence="3">
    <location>
        <begin position="365"/>
        <end position="390"/>
    </location>
</feature>
<protein>
    <submittedName>
        <fullName evidence="7">Acetolactate synthase</fullName>
    </submittedName>
</protein>
<sequence length="584" mass="62595">MDTQHAASGAQTERTTAHYFLEGLADTGVEYIFSNLGTDHVTLIEELARWRREGRRAPATVLCPHENVAMHMAAGYAAMTGRGQAVMVHVDAGTANAAMGMHNMFRSRLPVMLMAGKAPYTLRGELPASRDNYVHFVQDPFDIGSLVRPYVKWEYTLPSGVVAKEALRRAHTVMQSDPPGPVYMTLPRETLAESWPASGMPAYPADRYGAVTLGGIDPEQAEAIARDLIAARSPIAVTAYLGRNPAAVPALTRLADRVGMRVYEFMPTYMNVPRDAACFGGFDPKAGLAGADFGMLLDVDVPWLPAFASENPRTAWTHIDVDPVKRDFPMWGFATHRRLQADCARALEQVLAAVDRLATREFDEQAQGRRAGWTAENEQRKASLARAASQPGTPGALSAQYVCAVVGKAISGDDVVVNEAIRNSPAVLGQIPRSRPLSLLGCSGGGLGYSGGMALGVKLARPDARVVQIVGDGGFHFSTPTSVYAVAQQYRLPIFTVVLDNGGWQAVKEAVLRVYPDGEAAGVGDFQARLAGHGERRFDQVAAAFGAHGEYVTEPGELEAATARCLAAVDAGQAAVMHVRIAAL</sequence>
<comment type="similarity">
    <text evidence="1">Belongs to the TPP enzyme family.</text>
</comment>
<dbReference type="InterPro" id="IPR029061">
    <property type="entry name" value="THDP-binding"/>
</dbReference>
<dbReference type="Proteomes" id="UP000092213">
    <property type="component" value="Chromosome"/>
</dbReference>
<dbReference type="PROSITE" id="PS00187">
    <property type="entry name" value="TPP_ENZYMES"/>
    <property type="match status" value="1"/>
</dbReference>
<keyword evidence="8" id="KW-1185">Reference proteome</keyword>
<dbReference type="STRING" id="463025.BAU08_03135"/>
<evidence type="ECO:0000259" key="5">
    <source>
        <dbReference type="Pfam" id="PF02776"/>
    </source>
</evidence>
<dbReference type="GO" id="GO:0009097">
    <property type="term" value="P:isoleucine biosynthetic process"/>
    <property type="evidence" value="ECO:0007669"/>
    <property type="project" value="TreeGrafter"/>
</dbReference>
<dbReference type="KEGG" id="bbro:BAU06_03170"/>
<dbReference type="InterPro" id="IPR045229">
    <property type="entry name" value="TPP_enz"/>
</dbReference>
<dbReference type="InterPro" id="IPR011766">
    <property type="entry name" value="TPP_enzyme_TPP-bd"/>
</dbReference>
<evidence type="ECO:0000313" key="9">
    <source>
        <dbReference type="Proteomes" id="UP000092213"/>
    </source>
</evidence>
<dbReference type="OrthoDB" id="2254214at2"/>
<dbReference type="GO" id="GO:0009099">
    <property type="term" value="P:L-valine biosynthetic process"/>
    <property type="evidence" value="ECO:0007669"/>
    <property type="project" value="TreeGrafter"/>
</dbReference>
<evidence type="ECO:0000256" key="1">
    <source>
        <dbReference type="ARBA" id="ARBA00007812"/>
    </source>
</evidence>
<dbReference type="EMBL" id="CP016170">
    <property type="protein sequence ID" value="ANN69376.1"/>
    <property type="molecule type" value="Genomic_DNA"/>
</dbReference>
<dbReference type="SUPFAM" id="SSF52518">
    <property type="entry name" value="Thiamin diphosphate-binding fold (THDP-binding)"/>
    <property type="match status" value="2"/>
</dbReference>
<feature type="domain" description="Thiamine pyrophosphate enzyme TPP-binding" evidence="4">
    <location>
        <begin position="435"/>
        <end position="577"/>
    </location>
</feature>
<reference evidence="8 9" key="1">
    <citation type="submission" date="2016-06" db="EMBL/GenBank/DDBJ databases">
        <title>Complete genome sequences of Bordetella bronchialis and Bordetella flabilis.</title>
        <authorList>
            <person name="LiPuma J.J."/>
            <person name="Spilker T."/>
        </authorList>
    </citation>
    <scope>NUCLEOTIDE SEQUENCE [LARGE SCALE GENOMIC DNA]</scope>
    <source>
        <strain evidence="7 9">AU17976</strain>
        <strain evidence="6 8">AU3182</strain>
    </source>
</reference>
<organism evidence="7 9">
    <name type="scientific">Bordetella bronchialis</name>
    <dbReference type="NCBI Taxonomy" id="463025"/>
    <lineage>
        <taxon>Bacteria</taxon>
        <taxon>Pseudomonadati</taxon>
        <taxon>Pseudomonadota</taxon>
        <taxon>Betaproteobacteria</taxon>
        <taxon>Burkholderiales</taxon>
        <taxon>Alcaligenaceae</taxon>
        <taxon>Bordetella</taxon>
    </lineage>
</organism>
<name>A0A193G4Y4_9BORD</name>
<dbReference type="GO" id="GO:0000287">
    <property type="term" value="F:magnesium ion binding"/>
    <property type="evidence" value="ECO:0007669"/>
    <property type="project" value="InterPro"/>
</dbReference>
<feature type="domain" description="Thiamine pyrophosphate enzyme N-terminal TPP-binding" evidence="5">
    <location>
        <begin position="15"/>
        <end position="138"/>
    </location>
</feature>
<dbReference type="Proteomes" id="UP000091897">
    <property type="component" value="Chromosome"/>
</dbReference>
<dbReference type="InterPro" id="IPR029035">
    <property type="entry name" value="DHS-like_NAD/FAD-binding_dom"/>
</dbReference>
<evidence type="ECO:0000259" key="4">
    <source>
        <dbReference type="Pfam" id="PF02775"/>
    </source>
</evidence>
<evidence type="ECO:0000313" key="8">
    <source>
        <dbReference type="Proteomes" id="UP000091897"/>
    </source>
</evidence>
<dbReference type="PANTHER" id="PTHR18968">
    <property type="entry name" value="THIAMINE PYROPHOSPHATE ENZYMES"/>
    <property type="match status" value="1"/>
</dbReference>